<keyword evidence="2" id="KW-1185">Reference proteome</keyword>
<name>A0ACC0FP01_9ERIC</name>
<accession>A0ACC0FP01</accession>
<evidence type="ECO:0000313" key="1">
    <source>
        <dbReference type="EMBL" id="KAI7990064.1"/>
    </source>
</evidence>
<dbReference type="Proteomes" id="UP001060215">
    <property type="component" value="Chromosome 14"/>
</dbReference>
<gene>
    <name evidence="1" type="ORF">LOK49_LG13G00954</name>
</gene>
<comment type="caution">
    <text evidence="1">The sequence shown here is derived from an EMBL/GenBank/DDBJ whole genome shotgun (WGS) entry which is preliminary data.</text>
</comment>
<reference evidence="1 2" key="1">
    <citation type="journal article" date="2022" name="Plant J.">
        <title>Chromosome-level genome of Camellia lanceoleosa provides a valuable resource for understanding genome evolution and self-incompatibility.</title>
        <authorList>
            <person name="Gong W."/>
            <person name="Xiao S."/>
            <person name="Wang L."/>
            <person name="Liao Z."/>
            <person name="Chang Y."/>
            <person name="Mo W."/>
            <person name="Hu G."/>
            <person name="Li W."/>
            <person name="Zhao G."/>
            <person name="Zhu H."/>
            <person name="Hu X."/>
            <person name="Ji K."/>
            <person name="Xiang X."/>
            <person name="Song Q."/>
            <person name="Yuan D."/>
            <person name="Jin S."/>
            <person name="Zhang L."/>
        </authorList>
    </citation>
    <scope>NUCLEOTIDE SEQUENCE [LARGE SCALE GENOMIC DNA]</scope>
    <source>
        <strain evidence="1">SQ_2022a</strain>
    </source>
</reference>
<dbReference type="EMBL" id="CM045771">
    <property type="protein sequence ID" value="KAI7990064.1"/>
    <property type="molecule type" value="Genomic_DNA"/>
</dbReference>
<proteinExistence type="predicted"/>
<protein>
    <submittedName>
        <fullName evidence="1">Uncharacterized protein</fullName>
    </submittedName>
</protein>
<evidence type="ECO:0000313" key="2">
    <source>
        <dbReference type="Proteomes" id="UP001060215"/>
    </source>
</evidence>
<organism evidence="1 2">
    <name type="scientific">Camellia lanceoleosa</name>
    <dbReference type="NCBI Taxonomy" id="1840588"/>
    <lineage>
        <taxon>Eukaryota</taxon>
        <taxon>Viridiplantae</taxon>
        <taxon>Streptophyta</taxon>
        <taxon>Embryophyta</taxon>
        <taxon>Tracheophyta</taxon>
        <taxon>Spermatophyta</taxon>
        <taxon>Magnoliopsida</taxon>
        <taxon>eudicotyledons</taxon>
        <taxon>Gunneridae</taxon>
        <taxon>Pentapetalae</taxon>
        <taxon>asterids</taxon>
        <taxon>Ericales</taxon>
        <taxon>Theaceae</taxon>
        <taxon>Camellia</taxon>
    </lineage>
</organism>
<sequence>MTRWVEVHPDGHSQKMAESDGYSDEEGRLAAISDEEGRVAAYFPDDFKQYVDTQLNRCPVMDNYDEDIFCGWVFWSREDDQSEHLPSEWVFYYVSSLIFFFLLLL</sequence>